<dbReference type="InParanoid" id="A0A6G9IAH7"/>
<dbReference type="GO" id="GO:0047989">
    <property type="term" value="F:hydroxybutyrate-dimer hydrolase activity"/>
    <property type="evidence" value="ECO:0007669"/>
    <property type="project" value="InterPro"/>
</dbReference>
<accession>A0A6G9IAH7</accession>
<evidence type="ECO:0000256" key="1">
    <source>
        <dbReference type="ARBA" id="ARBA00022801"/>
    </source>
</evidence>
<feature type="signal peptide" evidence="2">
    <location>
        <begin position="1"/>
        <end position="31"/>
    </location>
</feature>
<keyword evidence="4" id="KW-1185">Reference proteome</keyword>
<gene>
    <name evidence="3" type="ORF">IPMB12_05785</name>
</gene>
<evidence type="ECO:0000313" key="4">
    <source>
        <dbReference type="Proteomes" id="UP000501168"/>
    </source>
</evidence>
<organism evidence="3 4">
    <name type="scientific">Zophobihabitans entericus</name>
    <dbReference type="NCBI Taxonomy" id="1635327"/>
    <lineage>
        <taxon>Bacteria</taxon>
        <taxon>Pseudomonadati</taxon>
        <taxon>Pseudomonadota</taxon>
        <taxon>Gammaproteobacteria</taxon>
        <taxon>Orbales</taxon>
        <taxon>Orbaceae</taxon>
        <taxon>Zophobihabitans</taxon>
    </lineage>
</organism>
<dbReference type="RefSeq" id="WP_166915843.1">
    <property type="nucleotide sequence ID" value="NZ_CP050253.1"/>
</dbReference>
<dbReference type="GO" id="GO:0019605">
    <property type="term" value="P:butyrate metabolic process"/>
    <property type="evidence" value="ECO:0007669"/>
    <property type="project" value="InterPro"/>
</dbReference>
<proteinExistence type="predicted"/>
<dbReference type="KEGG" id="orb:IPMB12_05785"/>
<dbReference type="EMBL" id="CP050253">
    <property type="protein sequence ID" value="QIQ21235.1"/>
    <property type="molecule type" value="Genomic_DNA"/>
</dbReference>
<feature type="chain" id="PRO_5026171648" evidence="2">
    <location>
        <begin position="32"/>
        <end position="710"/>
    </location>
</feature>
<evidence type="ECO:0000313" key="3">
    <source>
        <dbReference type="EMBL" id="QIQ21235.1"/>
    </source>
</evidence>
<reference evidence="3 4" key="1">
    <citation type="submission" date="2020-03" db="EMBL/GenBank/DDBJ databases">
        <title>Complete genome sequence of Orbus sp. IPMB12 (BCRC 80908).</title>
        <authorList>
            <person name="Lo W.-S."/>
            <person name="Chang T.-H."/>
            <person name="Kuo C.-H."/>
        </authorList>
    </citation>
    <scope>NUCLEOTIDE SEQUENCE [LARGE SCALE GENOMIC DNA]</scope>
    <source>
        <strain evidence="3 4">IPMB12</strain>
    </source>
</reference>
<dbReference type="Proteomes" id="UP000501168">
    <property type="component" value="Chromosome"/>
</dbReference>
<keyword evidence="2" id="KW-0732">Signal</keyword>
<dbReference type="InterPro" id="IPR016582">
    <property type="entry name" value="OHBut_olig_hydro_put"/>
</dbReference>
<dbReference type="AlphaFoldDB" id="A0A6G9IAH7"/>
<dbReference type="Pfam" id="PF10605">
    <property type="entry name" value="3HBOH"/>
    <property type="match status" value="1"/>
</dbReference>
<sequence length="710" mass="79229">MSINQKNKRSSLFFAIGAICAGMSFSSITLANNDRPIFQSEAPKNLNVQPAWLILKDRFEYDGDKDDLVTAGYGFSKMVVALPELKFANPLSPTMHERRQLRLGRYINSHLGEGYLYGFRFSGLTPLFDGKVAGTEFLAYQDDGTGTENVAMMLQIPLDFDTQNPCIVAVPASDSTSLYDAKDLQIRGLWGLKKNCAVVYTDKGLGNGFFDITNNKGYLINGQTERADSAQNDLQFKPTLADRNQFIANYPDRFAVKQLHSQQNPEAKWGEYVLKSIEFAFYQINEEFAPTQEIRFNKENTLVIVYGASDGGGAALKAGELDENGLIDGIVAVNPQIQPEHVIPLTLNYQGQNIPLEQRSLIDYATYGNLFMPCATMAVGKNVENRDAPFTEKLFFAKERCQSLYEKGLLTSDTLEGQAKESLDKLHQYGWTTEMDKQLAFQYFTNYSSYAYKYISSLGRYGVEENLCDYSIASVDQERIMHNGKLAPLARGDFESFWSKGNGTIPVIHNIDISAIDLVSNVSEEGPRRELYTMSPSTHRIDYNLDGAICLRDLAMQKSSRVQEGLNQVLSSGYLNHITTFIVHGRDNSQVLPNYSARPYVALNSYVEGSASKLRYFEITNSSYFEAKIPFDDTLLSIDYYGESAADWLWSNLTKGTSLPDSQVVHTVPRGGLRPGFAPAATEKNFTPILQSPRPANLIQVSDGTITIPK</sequence>
<keyword evidence="1 3" id="KW-0378">Hydrolase</keyword>
<evidence type="ECO:0000256" key="2">
    <source>
        <dbReference type="SAM" id="SignalP"/>
    </source>
</evidence>
<dbReference type="GO" id="GO:0005615">
    <property type="term" value="C:extracellular space"/>
    <property type="evidence" value="ECO:0007669"/>
    <property type="project" value="InterPro"/>
</dbReference>
<name>A0A6G9IAH7_9GAMM</name>
<protein>
    <submittedName>
        <fullName evidence="3">D-(-)-3-hydroxybutyrate oligomer hydrolase</fullName>
    </submittedName>
</protein>